<dbReference type="InterPro" id="IPR012334">
    <property type="entry name" value="Pectin_lyas_fold"/>
</dbReference>
<dbReference type="Gene3D" id="2.60.40.3440">
    <property type="match status" value="1"/>
</dbReference>
<dbReference type="GO" id="GO:0000272">
    <property type="term" value="P:polysaccharide catabolic process"/>
    <property type="evidence" value="ECO:0007669"/>
    <property type="project" value="UniProtKB-KW"/>
</dbReference>
<protein>
    <recommendedName>
        <fullName evidence="5">Pectate lyase domain-containing protein</fullName>
    </recommendedName>
</protein>
<dbReference type="SMART" id="SM00656">
    <property type="entry name" value="Amb_all"/>
    <property type="match status" value="1"/>
</dbReference>
<dbReference type="OrthoDB" id="8737820at2"/>
<evidence type="ECO:0000256" key="4">
    <source>
        <dbReference type="SAM" id="MobiDB-lite"/>
    </source>
</evidence>
<keyword evidence="2" id="KW-0325">Glycoprotein</keyword>
<dbReference type="SUPFAM" id="SSF51126">
    <property type="entry name" value="Pectin lyase-like"/>
    <property type="match status" value="1"/>
</dbReference>
<reference evidence="6 7" key="1">
    <citation type="journal article" date="2015" name="Int. J. Syst. Evol. Microbiol.">
        <title>Hyunsoonleella pacifica sp. nov., isolated from seawater of South Pacific Gyre.</title>
        <authorList>
            <person name="Gao X."/>
            <person name="Zhang Z."/>
            <person name="Dai X."/>
            <person name="Zhang X.H."/>
        </authorList>
    </citation>
    <scope>NUCLEOTIDE SEQUENCE [LARGE SCALE GENOMIC DNA]</scope>
    <source>
        <strain evidence="6 7">SW033</strain>
    </source>
</reference>
<accession>A0A4V2JB76</accession>
<evidence type="ECO:0000313" key="7">
    <source>
        <dbReference type="Proteomes" id="UP000292372"/>
    </source>
</evidence>
<feature type="compositionally biased region" description="Basic and acidic residues" evidence="4">
    <location>
        <begin position="554"/>
        <end position="563"/>
    </location>
</feature>
<dbReference type="GO" id="GO:0016829">
    <property type="term" value="F:lyase activity"/>
    <property type="evidence" value="ECO:0007669"/>
    <property type="project" value="UniProtKB-KW"/>
</dbReference>
<dbReference type="Gene3D" id="2.160.20.10">
    <property type="entry name" value="Single-stranded right-handed beta-helix, Pectin lyase-like"/>
    <property type="match status" value="1"/>
</dbReference>
<dbReference type="Proteomes" id="UP000292372">
    <property type="component" value="Unassembled WGS sequence"/>
</dbReference>
<feature type="domain" description="Pectate lyase" evidence="5">
    <location>
        <begin position="193"/>
        <end position="404"/>
    </location>
</feature>
<dbReference type="AlphaFoldDB" id="A0A4V2JB76"/>
<evidence type="ECO:0000259" key="5">
    <source>
        <dbReference type="SMART" id="SM00656"/>
    </source>
</evidence>
<evidence type="ECO:0000256" key="1">
    <source>
        <dbReference type="ARBA" id="ARBA00022723"/>
    </source>
</evidence>
<dbReference type="InterPro" id="IPR002022">
    <property type="entry name" value="Pec_lyase"/>
</dbReference>
<evidence type="ECO:0000313" key="6">
    <source>
        <dbReference type="EMBL" id="TBN17678.1"/>
    </source>
</evidence>
<evidence type="ECO:0000256" key="3">
    <source>
        <dbReference type="ARBA" id="ARBA00023239"/>
    </source>
</evidence>
<dbReference type="Pfam" id="PF17963">
    <property type="entry name" value="Big_9"/>
    <property type="match status" value="1"/>
</dbReference>
<dbReference type="InterPro" id="IPR052063">
    <property type="entry name" value="Polysaccharide_Lyase_1"/>
</dbReference>
<evidence type="ECO:0000256" key="2">
    <source>
        <dbReference type="ARBA" id="ARBA00023180"/>
    </source>
</evidence>
<dbReference type="GO" id="GO:0046872">
    <property type="term" value="F:metal ion binding"/>
    <property type="evidence" value="ECO:0007669"/>
    <property type="project" value="UniProtKB-KW"/>
</dbReference>
<dbReference type="PANTHER" id="PTHR42970:SF1">
    <property type="entry name" value="PECTATE LYASE C-RELATED"/>
    <property type="match status" value="1"/>
</dbReference>
<dbReference type="GO" id="GO:0005576">
    <property type="term" value="C:extracellular region"/>
    <property type="evidence" value="ECO:0007669"/>
    <property type="project" value="UniProtKB-SubCell"/>
</dbReference>
<gene>
    <name evidence="6" type="ORF">EYD46_05005</name>
</gene>
<keyword evidence="1" id="KW-0479">Metal-binding</keyword>
<dbReference type="InterPro" id="IPR011050">
    <property type="entry name" value="Pectin_lyase_fold/virulence"/>
</dbReference>
<dbReference type="PROSITE" id="PS51257">
    <property type="entry name" value="PROKAR_LIPOPROTEIN"/>
    <property type="match status" value="1"/>
</dbReference>
<keyword evidence="7" id="KW-1185">Reference proteome</keyword>
<name>A0A4V2JB76_9FLAO</name>
<proteinExistence type="predicted"/>
<dbReference type="EMBL" id="SIRS01000002">
    <property type="protein sequence ID" value="TBN17678.1"/>
    <property type="molecule type" value="Genomic_DNA"/>
</dbReference>
<sequence>MMYLLKNSKLLFFILLSLIVMFSCNNEELYVSQFEEQIIEEEIPEEVEPAEEIFQIELQDDVVETSENASIEIRVFENDNSVPTNFGISNTSPQNGTLEIVDNGTLNNFSDDVFIYTPNSDYFGTDTFEYTVCDESSTEENCDTAKVDITINEVNIDNSVAAELKAFPDAYGAGANVTGGRGGVVEHVTNLNDSGPGSLREALSKTYTRIIVFDVSGEIDLQSSLTAGSGNFTIAGQTAPEGGITLTGSRMYIAFADNWIIRYVRFRNGKKDTFERDCITAPQCSNVIVDHCSFAYATDEAVDFDSSESDGNVTIQNCLFYENKTGAIVGSNDTRSGEFSFLRNVITNVSHRFPNSSGGGAKLDVVNNFIHNFRYRTLNISAYTANDSFDINLVGNYFQSGINTIASGGNDGVGIHKLGTGNGQSNNRIYSRFNHIDQNVLDIYSLTSYDENTDESSAWSNFPLAATEPVKSSWFVSSPLPYNGKAPIILSNSELKTDLFASVGASQYLNADGTVGFYRDSDDIEAIALAKDDGSASRTSSVYGLERPTIYDGSLRDSARDNRPSTPNNVRPISYDTDRDGMPDIWERAMFGPDLTLKDGTIDTDGDGYTDLEEFLNLVFE</sequence>
<feature type="region of interest" description="Disordered" evidence="4">
    <location>
        <begin position="553"/>
        <end position="579"/>
    </location>
</feature>
<keyword evidence="3" id="KW-0456">Lyase</keyword>
<comment type="caution">
    <text evidence="6">The sequence shown here is derived from an EMBL/GenBank/DDBJ whole genome shotgun (WGS) entry which is preliminary data.</text>
</comment>
<organism evidence="6 7">
    <name type="scientific">Hyunsoonleella pacifica</name>
    <dbReference type="NCBI Taxonomy" id="1080224"/>
    <lineage>
        <taxon>Bacteria</taxon>
        <taxon>Pseudomonadati</taxon>
        <taxon>Bacteroidota</taxon>
        <taxon>Flavobacteriia</taxon>
        <taxon>Flavobacteriales</taxon>
        <taxon>Flavobacteriaceae</taxon>
    </lineage>
</organism>
<dbReference type="PANTHER" id="PTHR42970">
    <property type="entry name" value="PECTATE LYASE C-RELATED"/>
    <property type="match status" value="1"/>
</dbReference>